<dbReference type="AlphaFoldDB" id="A0AAJ2PRV0"/>
<organism evidence="2 3">
    <name type="scientific">Streptomyces europaeiscabiei</name>
    <dbReference type="NCBI Taxonomy" id="146819"/>
    <lineage>
        <taxon>Bacteria</taxon>
        <taxon>Bacillati</taxon>
        <taxon>Actinomycetota</taxon>
        <taxon>Actinomycetes</taxon>
        <taxon>Kitasatosporales</taxon>
        <taxon>Streptomycetaceae</taxon>
        <taxon>Streptomyces</taxon>
    </lineage>
</organism>
<comment type="caution">
    <text evidence="2">The sequence shown here is derived from an EMBL/GenBank/DDBJ whole genome shotgun (WGS) entry which is preliminary data.</text>
</comment>
<feature type="transmembrane region" description="Helical" evidence="1">
    <location>
        <begin position="6"/>
        <end position="26"/>
    </location>
</feature>
<dbReference type="EMBL" id="JARAWN010000126">
    <property type="protein sequence ID" value="MDX3132143.1"/>
    <property type="molecule type" value="Genomic_DNA"/>
</dbReference>
<name>A0AAJ2PRV0_9ACTN</name>
<accession>A0AAJ2PRV0</accession>
<evidence type="ECO:0000256" key="1">
    <source>
        <dbReference type="SAM" id="Phobius"/>
    </source>
</evidence>
<protein>
    <submittedName>
        <fullName evidence="2">Uncharacterized protein</fullName>
    </submittedName>
</protein>
<evidence type="ECO:0000313" key="2">
    <source>
        <dbReference type="EMBL" id="MDX3132143.1"/>
    </source>
</evidence>
<keyword evidence="1" id="KW-0812">Transmembrane</keyword>
<dbReference type="Proteomes" id="UP001273589">
    <property type="component" value="Unassembled WGS sequence"/>
</dbReference>
<reference evidence="2" key="1">
    <citation type="journal article" date="2023" name="Microb. Genom.">
        <title>Mesoterricola silvestris gen. nov., sp. nov., Mesoterricola sediminis sp. nov., Geothrix oryzae sp. nov., Geothrix edaphica sp. nov., Geothrix rubra sp. nov., and Geothrix limicola sp. nov., six novel members of Acidobacteriota isolated from soils.</title>
        <authorList>
            <person name="Weisberg A.J."/>
            <person name="Pearce E."/>
            <person name="Kramer C.G."/>
            <person name="Chang J.H."/>
            <person name="Clarke C.R."/>
        </authorList>
    </citation>
    <scope>NUCLEOTIDE SEQUENCE</scope>
    <source>
        <strain evidence="2">ND06-05F</strain>
    </source>
</reference>
<dbReference type="RefSeq" id="WP_319693192.1">
    <property type="nucleotide sequence ID" value="NZ_JARAWN010000126.1"/>
</dbReference>
<sequence length="199" mass="22120">MTAIFVSVVGVLGTVMGAALTAFIAARTERRRERSQDRVQLNDLRVEHQRWRRERRQAAYLSFLEGLGNADRDNQAFFRELRAGHAPVPLDETRIAAIRLKFKDAESAGLVVVLEGPEAVAEAAHNLVDQLSSLVQDVREYAEAIAADSHPNGGDNVHEAGMRFVAERKAFLGLARDALDEVTKHILILPETQLRDWAS</sequence>
<keyword evidence="1" id="KW-0472">Membrane</keyword>
<proteinExistence type="predicted"/>
<gene>
    <name evidence="2" type="ORF">PV367_20625</name>
</gene>
<keyword evidence="1" id="KW-1133">Transmembrane helix</keyword>
<evidence type="ECO:0000313" key="3">
    <source>
        <dbReference type="Proteomes" id="UP001273589"/>
    </source>
</evidence>